<dbReference type="Gene3D" id="3.40.190.10">
    <property type="entry name" value="Periplasmic binding protein-like II"/>
    <property type="match status" value="2"/>
</dbReference>
<evidence type="ECO:0000259" key="5">
    <source>
        <dbReference type="PROSITE" id="PS50931"/>
    </source>
</evidence>
<evidence type="ECO:0000256" key="3">
    <source>
        <dbReference type="ARBA" id="ARBA00023125"/>
    </source>
</evidence>
<evidence type="ECO:0000313" key="7">
    <source>
        <dbReference type="Proteomes" id="UP000606490"/>
    </source>
</evidence>
<comment type="similarity">
    <text evidence="1">Belongs to the LysR transcriptional regulatory family.</text>
</comment>
<dbReference type="RefSeq" id="WP_202828997.1">
    <property type="nucleotide sequence ID" value="NZ_JAEUXJ010000031.1"/>
</dbReference>
<proteinExistence type="inferred from homology"/>
<dbReference type="Pfam" id="PF00126">
    <property type="entry name" value="HTH_1"/>
    <property type="match status" value="1"/>
</dbReference>
<comment type="caution">
    <text evidence="6">The sequence shown here is derived from an EMBL/GenBank/DDBJ whole genome shotgun (WGS) entry which is preliminary data.</text>
</comment>
<name>A0ABS1VC75_9PROT</name>
<protein>
    <submittedName>
        <fullName evidence="6">LysR family transcriptional regulator</fullName>
    </submittedName>
</protein>
<dbReference type="SUPFAM" id="SSF53850">
    <property type="entry name" value="Periplasmic binding protein-like II"/>
    <property type="match status" value="1"/>
</dbReference>
<dbReference type="EMBL" id="JAEUXJ010000031">
    <property type="protein sequence ID" value="MBL6459268.1"/>
    <property type="molecule type" value="Genomic_DNA"/>
</dbReference>
<dbReference type="PRINTS" id="PR00039">
    <property type="entry name" value="HTHLYSR"/>
</dbReference>
<keyword evidence="2" id="KW-0805">Transcription regulation</keyword>
<evidence type="ECO:0000313" key="6">
    <source>
        <dbReference type="EMBL" id="MBL6459268.1"/>
    </source>
</evidence>
<dbReference type="Pfam" id="PF03466">
    <property type="entry name" value="LysR_substrate"/>
    <property type="match status" value="1"/>
</dbReference>
<dbReference type="InterPro" id="IPR036388">
    <property type="entry name" value="WH-like_DNA-bd_sf"/>
</dbReference>
<keyword evidence="3" id="KW-0238">DNA-binding</keyword>
<organism evidence="6 7">
    <name type="scientific">Belnapia mucosa</name>
    <dbReference type="NCBI Taxonomy" id="2804532"/>
    <lineage>
        <taxon>Bacteria</taxon>
        <taxon>Pseudomonadati</taxon>
        <taxon>Pseudomonadota</taxon>
        <taxon>Alphaproteobacteria</taxon>
        <taxon>Acetobacterales</taxon>
        <taxon>Roseomonadaceae</taxon>
        <taxon>Belnapia</taxon>
    </lineage>
</organism>
<dbReference type="PANTHER" id="PTHR30346:SF30">
    <property type="entry name" value="SMALL NEUTRAL PROTEASE REGULATORY PROTEIN"/>
    <property type="match status" value="1"/>
</dbReference>
<accession>A0ABS1VC75</accession>
<gene>
    <name evidence="6" type="ORF">JMJ55_28510</name>
</gene>
<feature type="domain" description="HTH lysR-type" evidence="5">
    <location>
        <begin position="3"/>
        <end position="60"/>
    </location>
</feature>
<dbReference type="InterPro" id="IPR036390">
    <property type="entry name" value="WH_DNA-bd_sf"/>
</dbReference>
<evidence type="ECO:0000256" key="1">
    <source>
        <dbReference type="ARBA" id="ARBA00009437"/>
    </source>
</evidence>
<dbReference type="SUPFAM" id="SSF46785">
    <property type="entry name" value="Winged helix' DNA-binding domain"/>
    <property type="match status" value="1"/>
</dbReference>
<reference evidence="6 7" key="1">
    <citation type="submission" date="2021-01" db="EMBL/GenBank/DDBJ databases">
        <title>Belnapia mucosa sp. nov. and Belnapia arida sp. nov., isolated from the Tabernas Desert (Almeria, Spain).</title>
        <authorList>
            <person name="Molina-Menor E."/>
            <person name="Vidal-Verdu A."/>
            <person name="Calonge A."/>
            <person name="Satari L."/>
            <person name="Pereto Magraner J."/>
            <person name="Porcar Miralles M."/>
        </authorList>
    </citation>
    <scope>NUCLEOTIDE SEQUENCE [LARGE SCALE GENOMIC DNA]</scope>
    <source>
        <strain evidence="6 7">T6</strain>
    </source>
</reference>
<evidence type="ECO:0000256" key="2">
    <source>
        <dbReference type="ARBA" id="ARBA00023015"/>
    </source>
</evidence>
<dbReference type="InterPro" id="IPR005119">
    <property type="entry name" value="LysR_subst-bd"/>
</dbReference>
<evidence type="ECO:0000256" key="4">
    <source>
        <dbReference type="ARBA" id="ARBA00023163"/>
    </source>
</evidence>
<dbReference type="PROSITE" id="PS50931">
    <property type="entry name" value="HTH_LYSR"/>
    <property type="match status" value="1"/>
</dbReference>
<dbReference type="Gene3D" id="1.10.10.10">
    <property type="entry name" value="Winged helix-like DNA-binding domain superfamily/Winged helix DNA-binding domain"/>
    <property type="match status" value="1"/>
</dbReference>
<dbReference type="InterPro" id="IPR000847">
    <property type="entry name" value="LysR_HTH_N"/>
</dbReference>
<sequence length="314" mass="34066">MALDLRQLRYFVAVAEEGHVTRAAERLGMQQPPLSQQIKAMEAQLGLQLFRRRPRGVELTESGQVLFNEARSILARLEQAERATQSTARGEQGRLRIGVAPTAPFHPFVPAVIRAFREAWPEVSVTLDECLSRQAVQGLAEARLDVAFVRAELPDARELTIHRLIEEPMVIAMPAAHPLAAGPAPLRRPLHDFAGEAFIAFARVDGPGMFETTMAACHRAGFTPRLGQEAPRITSTLGLVAVGLGVALVPASMQRVHLDGVAYCNLTPEECPLVPLHLAIQRGAGSAVLHNFVGLVRREASVLADEPPPIAPGR</sequence>
<keyword evidence="4" id="KW-0804">Transcription</keyword>
<dbReference type="PANTHER" id="PTHR30346">
    <property type="entry name" value="TRANSCRIPTIONAL DUAL REGULATOR HCAR-RELATED"/>
    <property type="match status" value="1"/>
</dbReference>
<keyword evidence="7" id="KW-1185">Reference proteome</keyword>
<dbReference type="Proteomes" id="UP000606490">
    <property type="component" value="Unassembled WGS sequence"/>
</dbReference>